<organism evidence="2 3">
    <name type="scientific">Rhodobacter calidifons</name>
    <dbReference type="NCBI Taxonomy" id="2715277"/>
    <lineage>
        <taxon>Bacteria</taxon>
        <taxon>Pseudomonadati</taxon>
        <taxon>Pseudomonadota</taxon>
        <taxon>Alphaproteobacteria</taxon>
        <taxon>Rhodobacterales</taxon>
        <taxon>Rhodobacter group</taxon>
        <taxon>Rhodobacter</taxon>
    </lineage>
</organism>
<keyword evidence="1" id="KW-0812">Transmembrane</keyword>
<evidence type="ECO:0000313" key="2">
    <source>
        <dbReference type="EMBL" id="NHB78094.1"/>
    </source>
</evidence>
<protein>
    <recommendedName>
        <fullName evidence="4">Peptidase C13-like protein</fullName>
    </recommendedName>
</protein>
<proteinExistence type="predicted"/>
<dbReference type="InterPro" id="IPR001096">
    <property type="entry name" value="Peptidase_C13"/>
</dbReference>
<accession>A0ABX0GAU0</accession>
<keyword evidence="1" id="KW-0472">Membrane</keyword>
<keyword evidence="1" id="KW-1133">Transmembrane helix</keyword>
<reference evidence="2 3" key="1">
    <citation type="journal article" date="2022" name="Microorganisms">
        <title>Genome Sequence and Characterization of a Xanthorhodopsin-Containing, Aerobic Anoxygenic Phototrophic Rhodobacter Species, Isolated from Mesophilic Conditions at Yellowstone National Park.</title>
        <authorList>
            <person name="Kyndt J.A."/>
            <person name="Robertson S."/>
            <person name="Shoffstall I.B."/>
            <person name="Ramaley R.F."/>
            <person name="Meyer T.E."/>
        </authorList>
    </citation>
    <scope>NUCLEOTIDE SEQUENCE [LARGE SCALE GENOMIC DNA]</scope>
    <source>
        <strain evidence="2 3">M37P</strain>
    </source>
</reference>
<keyword evidence="3" id="KW-1185">Reference proteome</keyword>
<feature type="transmembrane region" description="Helical" evidence="1">
    <location>
        <begin position="49"/>
        <end position="70"/>
    </location>
</feature>
<evidence type="ECO:0000256" key="1">
    <source>
        <dbReference type="SAM" id="Phobius"/>
    </source>
</evidence>
<dbReference type="Pfam" id="PF01650">
    <property type="entry name" value="Peptidase_C13"/>
    <property type="match status" value="1"/>
</dbReference>
<dbReference type="Gene3D" id="3.40.50.1460">
    <property type="match status" value="1"/>
</dbReference>
<dbReference type="RefSeq" id="WP_166404103.1">
    <property type="nucleotide sequence ID" value="NZ_JAANHS010000015.1"/>
</dbReference>
<comment type="caution">
    <text evidence="2">The sequence shown here is derived from an EMBL/GenBank/DDBJ whole genome shotgun (WGS) entry which is preliminary data.</text>
</comment>
<sequence length="427" mass="45361">MTMIDTAPGPSSPSRPALVALAAIVLSWLAEYAAQVGYHGPGGALSLWGVQMAVAHSAVVVAGLVIGLALVGRMDLLARMVTLLFLLEAVLNLALWTLFREAPQLFQTQGRVEAIRAVSHLVQVALLVRLLRAPLRQWLRAGLVLAAVFLGTKHIALRWFGVEELYVSADAAHSDRVPVDVEALYAAQERLMGAQLAALAPQTPGVPEVFALALGGTAEQSVFLSEVEKVSAILDAQYGAGARALKLANSRDHPTRYPLANRANLARALAEIGARQGAEDLAVLFLTSHGQKDRFALEFPEAGTRDLTAAEFAAMLNDAGIGPAVIVVSACFSGSFIDDIAAPDRLVIAAARADRTSFGCRDGAEWTDFGAAFFDRALRIEPDPRRAFRLAVEEVTRKEAAAGLTPSLPQIAEGEAIGAVLDRVLAR</sequence>
<dbReference type="Proteomes" id="UP001515660">
    <property type="component" value="Unassembled WGS sequence"/>
</dbReference>
<evidence type="ECO:0000313" key="3">
    <source>
        <dbReference type="Proteomes" id="UP001515660"/>
    </source>
</evidence>
<name>A0ABX0GAU0_9RHOB</name>
<dbReference type="EMBL" id="JAANHS010000015">
    <property type="protein sequence ID" value="NHB78094.1"/>
    <property type="molecule type" value="Genomic_DNA"/>
</dbReference>
<feature type="transmembrane region" description="Helical" evidence="1">
    <location>
        <begin position="77"/>
        <end position="99"/>
    </location>
</feature>
<gene>
    <name evidence="2" type="ORF">G8O29_15335</name>
</gene>
<evidence type="ECO:0008006" key="4">
    <source>
        <dbReference type="Google" id="ProtNLM"/>
    </source>
</evidence>